<feature type="region of interest" description="Disordered" evidence="1">
    <location>
        <begin position="35"/>
        <end position="99"/>
    </location>
</feature>
<sequence length="634" mass="69490">MVTLVRRIKNARLVGRPDNGVYDLEITDGIVSSISQAPGYTSSEEEGLANSKGEMGERRTSSSKSGLDPDGTGNAPANISIHGDDADDNSNNTHADDDDEIDLEGRSHVAPSLMDSHVHFRWWALSESRIDLSSCKSAREVIETIQRVLARDYLGSAAEDQGLGMNERGPGSVERLGLEEVLGEKKKKPTNTSTWLVGQHMRMSDWPDLPSLTRSTLDALTAPYPDLHGSLSIVLIFNGFHSLVANSAGLRRFGFDDEEVEVELGLDSGEWDGNGHDGHDGHDGHLQETEAFAALGVMNSVDEEEVDEMVMKISRVAASLGVTEIIDLEMAYNMTDWKRRIAHGNDLLRIHAGLYQPHLEQAIQLDLKTGDLVEGTRGLVHVGPHKIITDGSLGSRTAYCHNAYPGRGDDHGEWVYEDETLAGMTERAISHGFKLAIHALGDKAISKTLEVLESLPVRPLSGSTIEHAQLLRLEDREAFKRLGLIASVQPVHMIDDRPLCATFWPGREERAFAYRSMVDAGIPLRLGSDCPVAPLQPWEAMAVAVGRTEKGFEEDPWHAEQAIDVETAWRATTWSGKSGIEVGDRADITLIDRDPLGCDAKGLRETEVLGTLLGGRWTFRRMSDINGAGPRKRV</sequence>
<dbReference type="InterPro" id="IPR013108">
    <property type="entry name" value="Amidohydro_3"/>
</dbReference>
<dbReference type="InterPro" id="IPR011059">
    <property type="entry name" value="Metal-dep_hydrolase_composite"/>
</dbReference>
<reference evidence="3" key="1">
    <citation type="submission" date="2020-04" db="EMBL/GenBank/DDBJ databases">
        <title>Analysis of mating type loci in Filobasidium floriforme.</title>
        <authorList>
            <person name="Nowrousian M."/>
        </authorList>
    </citation>
    <scope>NUCLEOTIDE SEQUENCE</scope>
    <source>
        <strain evidence="3">CBS 6242</strain>
    </source>
</reference>
<dbReference type="Gene3D" id="3.10.310.70">
    <property type="match status" value="1"/>
</dbReference>
<gene>
    <name evidence="3" type="ORF">FFLO_06133</name>
</gene>
<proteinExistence type="predicted"/>
<evidence type="ECO:0000313" key="4">
    <source>
        <dbReference type="Proteomes" id="UP000812966"/>
    </source>
</evidence>
<evidence type="ECO:0000256" key="1">
    <source>
        <dbReference type="SAM" id="MobiDB-lite"/>
    </source>
</evidence>
<comment type="caution">
    <text evidence="3">The sequence shown here is derived from an EMBL/GenBank/DDBJ whole genome shotgun (WGS) entry which is preliminary data.</text>
</comment>
<dbReference type="Proteomes" id="UP000812966">
    <property type="component" value="Unassembled WGS sequence"/>
</dbReference>
<dbReference type="InterPro" id="IPR032466">
    <property type="entry name" value="Metal_Hydrolase"/>
</dbReference>
<evidence type="ECO:0000313" key="3">
    <source>
        <dbReference type="EMBL" id="KAG7528479.1"/>
    </source>
</evidence>
<dbReference type="Gene3D" id="2.30.40.10">
    <property type="entry name" value="Urease, subunit C, domain 1"/>
    <property type="match status" value="1"/>
</dbReference>
<dbReference type="Gene3D" id="3.20.20.140">
    <property type="entry name" value="Metal-dependent hydrolases"/>
    <property type="match status" value="1"/>
</dbReference>
<dbReference type="SUPFAM" id="SSF51556">
    <property type="entry name" value="Metallo-dependent hydrolases"/>
    <property type="match status" value="1"/>
</dbReference>
<name>A0A8K0NN62_9TREE</name>
<dbReference type="OrthoDB" id="3501663at2759"/>
<dbReference type="AlphaFoldDB" id="A0A8K0NN62"/>
<dbReference type="GO" id="GO:0016810">
    <property type="term" value="F:hydrolase activity, acting on carbon-nitrogen (but not peptide) bonds"/>
    <property type="evidence" value="ECO:0007669"/>
    <property type="project" value="InterPro"/>
</dbReference>
<evidence type="ECO:0000259" key="2">
    <source>
        <dbReference type="Pfam" id="PF07969"/>
    </source>
</evidence>
<protein>
    <recommendedName>
        <fullName evidence="2">Amidohydrolase 3 domain-containing protein</fullName>
    </recommendedName>
</protein>
<organism evidence="3 4">
    <name type="scientific">Filobasidium floriforme</name>
    <dbReference type="NCBI Taxonomy" id="5210"/>
    <lineage>
        <taxon>Eukaryota</taxon>
        <taxon>Fungi</taxon>
        <taxon>Dikarya</taxon>
        <taxon>Basidiomycota</taxon>
        <taxon>Agaricomycotina</taxon>
        <taxon>Tremellomycetes</taxon>
        <taxon>Filobasidiales</taxon>
        <taxon>Filobasidiaceae</taxon>
        <taxon>Filobasidium</taxon>
    </lineage>
</organism>
<accession>A0A8K0NN62</accession>
<feature type="domain" description="Amidohydrolase 3" evidence="2">
    <location>
        <begin position="100"/>
        <end position="618"/>
    </location>
</feature>
<dbReference type="PANTHER" id="PTHR22642">
    <property type="entry name" value="IMIDAZOLONEPROPIONASE"/>
    <property type="match status" value="1"/>
</dbReference>
<dbReference type="PANTHER" id="PTHR22642:SF2">
    <property type="entry name" value="PROTEIN LONG AFTER FAR-RED 3"/>
    <property type="match status" value="1"/>
</dbReference>
<dbReference type="Pfam" id="PF07969">
    <property type="entry name" value="Amidohydro_3"/>
    <property type="match status" value="1"/>
</dbReference>
<keyword evidence="4" id="KW-1185">Reference proteome</keyword>
<dbReference type="EMBL" id="JABELV010000181">
    <property type="protein sequence ID" value="KAG7528479.1"/>
    <property type="molecule type" value="Genomic_DNA"/>
</dbReference>